<dbReference type="InterPro" id="IPR000835">
    <property type="entry name" value="HTH_MarR-typ"/>
</dbReference>
<accession>A0ABU5RNM0</accession>
<feature type="domain" description="HTH marR-type" evidence="1">
    <location>
        <begin position="15"/>
        <end position="149"/>
    </location>
</feature>
<organism evidence="2 3">
    <name type="scientific">Amycolatopsis heterodermiae</name>
    <dbReference type="NCBI Taxonomy" id="3110235"/>
    <lineage>
        <taxon>Bacteria</taxon>
        <taxon>Bacillati</taxon>
        <taxon>Actinomycetota</taxon>
        <taxon>Actinomycetes</taxon>
        <taxon>Pseudonocardiales</taxon>
        <taxon>Pseudonocardiaceae</taxon>
        <taxon>Amycolatopsis</taxon>
    </lineage>
</organism>
<evidence type="ECO:0000313" key="3">
    <source>
        <dbReference type="Proteomes" id="UP001304298"/>
    </source>
</evidence>
<dbReference type="RefSeq" id="WP_323337370.1">
    <property type="nucleotide sequence ID" value="NZ_JAYFSI010000022.1"/>
</dbReference>
<dbReference type="PRINTS" id="PR00598">
    <property type="entry name" value="HTHMARR"/>
</dbReference>
<dbReference type="InterPro" id="IPR039422">
    <property type="entry name" value="MarR/SlyA-like"/>
</dbReference>
<dbReference type="InterPro" id="IPR036390">
    <property type="entry name" value="WH_DNA-bd_sf"/>
</dbReference>
<dbReference type="PANTHER" id="PTHR33164">
    <property type="entry name" value="TRANSCRIPTIONAL REGULATOR, MARR FAMILY"/>
    <property type="match status" value="1"/>
</dbReference>
<name>A0ABU5RNM0_9PSEU</name>
<evidence type="ECO:0000313" key="2">
    <source>
        <dbReference type="EMBL" id="MEA5367400.1"/>
    </source>
</evidence>
<dbReference type="Proteomes" id="UP001304298">
    <property type="component" value="Unassembled WGS sequence"/>
</dbReference>
<dbReference type="InterPro" id="IPR036388">
    <property type="entry name" value="WH-like_DNA-bd_sf"/>
</dbReference>
<protein>
    <submittedName>
        <fullName evidence="2">MarR family transcriptional regulator</fullName>
    </submittedName>
</protein>
<proteinExistence type="predicted"/>
<reference evidence="2 3" key="1">
    <citation type="submission" date="2023-12" db="EMBL/GenBank/DDBJ databases">
        <title>Amycolatopsis sp. V23-08.</title>
        <authorList>
            <person name="Somphong A."/>
        </authorList>
    </citation>
    <scope>NUCLEOTIDE SEQUENCE [LARGE SCALE GENOMIC DNA]</scope>
    <source>
        <strain evidence="2 3">V23-08</strain>
    </source>
</reference>
<dbReference type="EMBL" id="JAYFSI010000022">
    <property type="protein sequence ID" value="MEA5367400.1"/>
    <property type="molecule type" value="Genomic_DNA"/>
</dbReference>
<dbReference type="Pfam" id="PF12802">
    <property type="entry name" value="MarR_2"/>
    <property type="match status" value="1"/>
</dbReference>
<gene>
    <name evidence="2" type="ORF">VA596_48270</name>
</gene>
<dbReference type="PANTHER" id="PTHR33164:SF43">
    <property type="entry name" value="HTH-TYPE TRANSCRIPTIONAL REPRESSOR YETL"/>
    <property type="match status" value="1"/>
</dbReference>
<dbReference type="Gene3D" id="1.10.10.10">
    <property type="entry name" value="Winged helix-like DNA-binding domain superfamily/Winged helix DNA-binding domain"/>
    <property type="match status" value="1"/>
</dbReference>
<keyword evidence="3" id="KW-1185">Reference proteome</keyword>
<dbReference type="SUPFAM" id="SSF46785">
    <property type="entry name" value="Winged helix' DNA-binding domain"/>
    <property type="match status" value="1"/>
</dbReference>
<dbReference type="SMART" id="SM00347">
    <property type="entry name" value="HTH_MARR"/>
    <property type="match status" value="1"/>
</dbReference>
<sequence>MRRSNESMAGVFRLANEAWEALFRAQATLAREFEQAGAWGGFAPTEYGVLYALAGHDEGLRITELLDDVLLTQAGVSRLVARLEQRGLVERRSDPRDGRASRIVLTDEGRAVQGRLGRAHARHVATAMTRTLSASQLRALRDLSQALVEEPPAS</sequence>
<comment type="caution">
    <text evidence="2">The sequence shown here is derived from an EMBL/GenBank/DDBJ whole genome shotgun (WGS) entry which is preliminary data.</text>
</comment>
<evidence type="ECO:0000259" key="1">
    <source>
        <dbReference type="PROSITE" id="PS50995"/>
    </source>
</evidence>
<dbReference type="PROSITE" id="PS50995">
    <property type="entry name" value="HTH_MARR_2"/>
    <property type="match status" value="1"/>
</dbReference>